<dbReference type="Proteomes" id="UP001338125">
    <property type="component" value="Unassembled WGS sequence"/>
</dbReference>
<sequence>MRLSVFSLCALALSPTSTHAAPAEQTSELQKCFIIIKTASSRFIYEWKESISTIDFGSEIHRMADNYHNASDFENWEILQRPLSSQVDDYKARSAELEEVWKSVYMAFDDIKMKVLQDYRKLFDELQSHPNGPSDDAVFYGLTNSLSAVKNAYLTFSGIVTEMEKN</sequence>
<gene>
    <name evidence="2" type="ORF">PT974_04819</name>
</gene>
<name>A0ABR0SQ87_9HYPO</name>
<feature type="signal peptide" evidence="1">
    <location>
        <begin position="1"/>
        <end position="20"/>
    </location>
</feature>
<keyword evidence="3" id="KW-1185">Reference proteome</keyword>
<feature type="chain" id="PRO_5045634844" evidence="1">
    <location>
        <begin position="21"/>
        <end position="166"/>
    </location>
</feature>
<evidence type="ECO:0000313" key="2">
    <source>
        <dbReference type="EMBL" id="KAK5994345.1"/>
    </source>
</evidence>
<accession>A0ABR0SQ87</accession>
<comment type="caution">
    <text evidence="2">The sequence shown here is derived from an EMBL/GenBank/DDBJ whole genome shotgun (WGS) entry which is preliminary data.</text>
</comment>
<organism evidence="2 3">
    <name type="scientific">Cladobotryum mycophilum</name>
    <dbReference type="NCBI Taxonomy" id="491253"/>
    <lineage>
        <taxon>Eukaryota</taxon>
        <taxon>Fungi</taxon>
        <taxon>Dikarya</taxon>
        <taxon>Ascomycota</taxon>
        <taxon>Pezizomycotina</taxon>
        <taxon>Sordariomycetes</taxon>
        <taxon>Hypocreomycetidae</taxon>
        <taxon>Hypocreales</taxon>
        <taxon>Hypocreaceae</taxon>
        <taxon>Cladobotryum</taxon>
    </lineage>
</organism>
<protein>
    <submittedName>
        <fullName evidence="2">Uncharacterized protein</fullName>
    </submittedName>
</protein>
<proteinExistence type="predicted"/>
<reference evidence="2 3" key="1">
    <citation type="submission" date="2024-01" db="EMBL/GenBank/DDBJ databases">
        <title>Complete genome of Cladobotryum mycophilum ATHUM6906.</title>
        <authorList>
            <person name="Christinaki A.C."/>
            <person name="Myridakis A.I."/>
            <person name="Kouvelis V.N."/>
        </authorList>
    </citation>
    <scope>NUCLEOTIDE SEQUENCE [LARGE SCALE GENOMIC DNA]</scope>
    <source>
        <strain evidence="2 3">ATHUM6906</strain>
    </source>
</reference>
<evidence type="ECO:0000313" key="3">
    <source>
        <dbReference type="Proteomes" id="UP001338125"/>
    </source>
</evidence>
<evidence type="ECO:0000256" key="1">
    <source>
        <dbReference type="SAM" id="SignalP"/>
    </source>
</evidence>
<dbReference type="EMBL" id="JAVFKD010000010">
    <property type="protein sequence ID" value="KAK5994345.1"/>
    <property type="molecule type" value="Genomic_DNA"/>
</dbReference>
<keyword evidence="1" id="KW-0732">Signal</keyword>